<sequence length="288" mass="32872">MSVKHLDELYFRDLLTKYWKSYLKTKHDPANKKWYTKGAQGDGGLYGDINDAPNVEIILHPDKSELKIENTITLSTFLDNRNSETIAEFTKDIEYTFSKSETETTSTSHTVKLGYDYEVSSEATIEIVKATTKHKFSFAYEFAYTKTNSSTSTQSHTIKESIKKIVPAGKIYKASLRATYQKAKIPFTALIKFNGISNTWFEHKVDGHYNWRAGVGTIFEYINRHELAGKDSIHFSSRGIEKEGIFTNSQDFKFDIVFEDITGCNSLESSEVDSNKILDERIVEIITL</sequence>
<accession>A0A833PEH8</accession>
<dbReference type="AlphaFoldDB" id="A0A833PEH8"/>
<evidence type="ECO:0000313" key="2">
    <source>
        <dbReference type="Proteomes" id="UP000490535"/>
    </source>
</evidence>
<reference evidence="2" key="1">
    <citation type="journal article" date="2020" name="MBio">
        <title>Horizontal gene transfer to a defensive symbiont with a reduced genome amongst a multipartite beetle microbiome.</title>
        <authorList>
            <person name="Waterworth S.C."/>
            <person name="Florez L.V."/>
            <person name="Rees E.R."/>
            <person name="Hertweck C."/>
            <person name="Kaltenpoth M."/>
            <person name="Kwan J.C."/>
        </authorList>
    </citation>
    <scope>NUCLEOTIDE SEQUENCE [LARGE SCALE GENOMIC DNA]</scope>
</reference>
<comment type="caution">
    <text evidence="1">The sequence shown here is derived from an EMBL/GenBank/DDBJ whole genome shotgun (WGS) entry which is preliminary data.</text>
</comment>
<organism evidence="1 2">
    <name type="scientific">Acinetobacter bereziniae</name>
    <name type="common">Acinetobacter genomosp. 10</name>
    <dbReference type="NCBI Taxonomy" id="106648"/>
    <lineage>
        <taxon>Bacteria</taxon>
        <taxon>Pseudomonadati</taxon>
        <taxon>Pseudomonadota</taxon>
        <taxon>Gammaproteobacteria</taxon>
        <taxon>Moraxellales</taxon>
        <taxon>Moraxellaceae</taxon>
        <taxon>Acinetobacter</taxon>
    </lineage>
</organism>
<evidence type="ECO:0000313" key="1">
    <source>
        <dbReference type="EMBL" id="KAF1025476.1"/>
    </source>
</evidence>
<dbReference type="Proteomes" id="UP000490535">
    <property type="component" value="Unassembled WGS sequence"/>
</dbReference>
<protein>
    <submittedName>
        <fullName evidence="1">Uncharacterized protein</fullName>
    </submittedName>
</protein>
<dbReference type="Gene3D" id="2.170.15.10">
    <property type="entry name" value="Proaerolysin, chain A, domain 3"/>
    <property type="match status" value="1"/>
</dbReference>
<gene>
    <name evidence="1" type="ORF">GAK29_01918</name>
</gene>
<dbReference type="SUPFAM" id="SSF56973">
    <property type="entry name" value="Aerolisin/ETX pore-forming domain"/>
    <property type="match status" value="1"/>
</dbReference>
<proteinExistence type="predicted"/>
<name>A0A833PEH8_ACIBZ</name>
<dbReference type="EMBL" id="WNDP01000039">
    <property type="protein sequence ID" value="KAF1025476.1"/>
    <property type="molecule type" value="Genomic_DNA"/>
</dbReference>